<gene>
    <name evidence="2" type="ORF">CM240_1905</name>
</gene>
<feature type="transmembrane region" description="Helical" evidence="1">
    <location>
        <begin position="249"/>
        <end position="273"/>
    </location>
</feature>
<keyword evidence="1" id="KW-0812">Transmembrane</keyword>
<evidence type="ECO:0000313" key="2">
    <source>
        <dbReference type="EMBL" id="CDM69063.1"/>
    </source>
</evidence>
<dbReference type="PATRIC" id="fig|1216932.3.peg.1904"/>
<dbReference type="KEGG" id="clt:CM240_1905"/>
<protein>
    <recommendedName>
        <fullName evidence="4">Sporulation integral membrane protein YlbJ</fullName>
    </recommendedName>
</protein>
<dbReference type="RefSeq" id="WP_051483788.1">
    <property type="nucleotide sequence ID" value="NZ_HG917868.1"/>
</dbReference>
<feature type="transmembrane region" description="Helical" evidence="1">
    <location>
        <begin position="288"/>
        <end position="310"/>
    </location>
</feature>
<name>W6RXC4_9CLOT</name>
<dbReference type="Proteomes" id="UP000019426">
    <property type="component" value="Chromosome M2/40_rep1"/>
</dbReference>
<dbReference type="STRING" id="1216932.CM240_1905"/>
<accession>W6RXC4</accession>
<keyword evidence="3" id="KW-1185">Reference proteome</keyword>
<evidence type="ECO:0000256" key="1">
    <source>
        <dbReference type="SAM" id="Phobius"/>
    </source>
</evidence>
<dbReference type="AlphaFoldDB" id="W6RXC4"/>
<reference evidence="2 3" key="1">
    <citation type="submission" date="2013-11" db="EMBL/GenBank/DDBJ databases">
        <title>Complete genome sequence of Clostridum sp. M2/40.</title>
        <authorList>
            <person name="Wibberg D."/>
            <person name="Puehler A."/>
            <person name="Schlueter A."/>
        </authorList>
    </citation>
    <scope>NUCLEOTIDE SEQUENCE [LARGE SCALE GENOMIC DNA]</scope>
    <source>
        <strain evidence="3">M2/40</strain>
    </source>
</reference>
<dbReference type="HOGENOM" id="CLU_051469_0_1_9"/>
<feature type="transmembrane region" description="Helical" evidence="1">
    <location>
        <begin position="181"/>
        <end position="206"/>
    </location>
</feature>
<dbReference type="eggNOG" id="COG3314">
    <property type="taxonomic scope" value="Bacteria"/>
</dbReference>
<keyword evidence="1" id="KW-1133">Transmembrane helix</keyword>
<evidence type="ECO:0000313" key="3">
    <source>
        <dbReference type="Proteomes" id="UP000019426"/>
    </source>
</evidence>
<organism evidence="2 3">
    <name type="scientific">Clostridium bornimense</name>
    <dbReference type="NCBI Taxonomy" id="1216932"/>
    <lineage>
        <taxon>Bacteria</taxon>
        <taxon>Bacillati</taxon>
        <taxon>Bacillota</taxon>
        <taxon>Clostridia</taxon>
        <taxon>Eubacteriales</taxon>
        <taxon>Clostridiaceae</taxon>
        <taxon>Clostridium</taxon>
    </lineage>
</organism>
<feature type="transmembrane region" description="Helical" evidence="1">
    <location>
        <begin position="30"/>
        <end position="50"/>
    </location>
</feature>
<proteinExistence type="predicted"/>
<feature type="transmembrane region" description="Helical" evidence="1">
    <location>
        <begin position="112"/>
        <end position="133"/>
    </location>
</feature>
<sequence>MLILLISIFILMMVISPTIALTATLNGAKLFFFNVFPALFMFSVLCNLIVSLGGIELYSKLFGGLLCKPLRLPRKCATAVIISILCGYPLGTKYSGDLYRNGDINFSTFKRLVIIASTPSPIFVIGSVGVLMLNNVTLGYILLISSYISAFILSFILKIDKSRNTININKTNRESLPFSKCFLNSVEQSISTVLMVGGFIIFFNVLCTFLNDLVFSKLPFSFVGGILAGILEMTNGCKIISTSAISMQIIIPIIAFFLTFGGLSILSQCYSFIYDLKINFLYFVKYKFLFGLINSAVAFVVFNLFSYITACTF</sequence>
<dbReference type="OrthoDB" id="1645614at2"/>
<dbReference type="EMBL" id="HG917868">
    <property type="protein sequence ID" value="CDM69063.1"/>
    <property type="molecule type" value="Genomic_DNA"/>
</dbReference>
<feature type="transmembrane region" description="Helical" evidence="1">
    <location>
        <begin position="139"/>
        <end position="160"/>
    </location>
</feature>
<evidence type="ECO:0008006" key="4">
    <source>
        <dbReference type="Google" id="ProtNLM"/>
    </source>
</evidence>
<keyword evidence="1" id="KW-0472">Membrane</keyword>